<gene>
    <name evidence="6" type="ORF">FE784_36755</name>
</gene>
<dbReference type="Proteomes" id="UP000307943">
    <property type="component" value="Unassembled WGS sequence"/>
</dbReference>
<dbReference type="SUPFAM" id="SSF48230">
    <property type="entry name" value="Chondroitin AC/alginate lyase"/>
    <property type="match status" value="1"/>
</dbReference>
<dbReference type="RefSeq" id="WP_139607221.1">
    <property type="nucleotide sequence ID" value="NZ_VDCQ01000089.1"/>
</dbReference>
<keyword evidence="4" id="KW-0456">Lyase</keyword>
<evidence type="ECO:0000256" key="2">
    <source>
        <dbReference type="ARBA" id="ARBA00022729"/>
    </source>
</evidence>
<dbReference type="GO" id="GO:0016829">
    <property type="term" value="F:lyase activity"/>
    <property type="evidence" value="ECO:0007669"/>
    <property type="project" value="UniProtKB-KW"/>
</dbReference>
<evidence type="ECO:0000313" key="7">
    <source>
        <dbReference type="Proteomes" id="UP000307943"/>
    </source>
</evidence>
<evidence type="ECO:0000313" key="6">
    <source>
        <dbReference type="EMBL" id="TNJ59883.1"/>
    </source>
</evidence>
<dbReference type="Gene3D" id="2.60.40.1190">
    <property type="match status" value="1"/>
</dbReference>
<protein>
    <recommendedName>
        <fullName evidence="5">Heparinase II/III-like C-terminal domain-containing protein</fullName>
    </recommendedName>
</protein>
<proteinExistence type="predicted"/>
<dbReference type="GO" id="GO:0030246">
    <property type="term" value="F:carbohydrate binding"/>
    <property type="evidence" value="ECO:0007669"/>
    <property type="project" value="InterPro"/>
</dbReference>
<dbReference type="Pfam" id="PF07940">
    <property type="entry name" value="Hepar_II_III_C"/>
    <property type="match status" value="1"/>
</dbReference>
<dbReference type="Pfam" id="PF13620">
    <property type="entry name" value="CarboxypepD_reg"/>
    <property type="match status" value="1"/>
</dbReference>
<keyword evidence="7" id="KW-1185">Reference proteome</keyword>
<dbReference type="InterPro" id="IPR012480">
    <property type="entry name" value="Hepar_II_III_C"/>
</dbReference>
<dbReference type="EMBL" id="VDCQ01000089">
    <property type="protein sequence ID" value="TNJ59883.1"/>
    <property type="molecule type" value="Genomic_DNA"/>
</dbReference>
<evidence type="ECO:0000256" key="4">
    <source>
        <dbReference type="ARBA" id="ARBA00023239"/>
    </source>
</evidence>
<name>A0A5C4SX43_9BACL</name>
<evidence type="ECO:0000256" key="3">
    <source>
        <dbReference type="ARBA" id="ARBA00022764"/>
    </source>
</evidence>
<comment type="caution">
    <text evidence="6">The sequence shown here is derived from an EMBL/GenBank/DDBJ whole genome shotgun (WGS) entry which is preliminary data.</text>
</comment>
<keyword evidence="3" id="KW-0574">Periplasm</keyword>
<feature type="domain" description="Heparinase II/III-like C-terminal" evidence="5">
    <location>
        <begin position="760"/>
        <end position="879"/>
    </location>
</feature>
<dbReference type="InterPro" id="IPR013784">
    <property type="entry name" value="Carb-bd-like_fold"/>
</dbReference>
<organism evidence="6 7">
    <name type="scientific">Paenibacillus hemerocallicola</name>
    <dbReference type="NCBI Taxonomy" id="1172614"/>
    <lineage>
        <taxon>Bacteria</taxon>
        <taxon>Bacillati</taxon>
        <taxon>Bacillota</taxon>
        <taxon>Bacilli</taxon>
        <taxon>Bacillales</taxon>
        <taxon>Paenibacillaceae</taxon>
        <taxon>Paenibacillus</taxon>
    </lineage>
</organism>
<dbReference type="Gene3D" id="1.50.10.100">
    <property type="entry name" value="Chondroitin AC/alginate lyase"/>
    <property type="match status" value="1"/>
</dbReference>
<keyword evidence="2" id="KW-0732">Signal</keyword>
<dbReference type="PANTHER" id="PTHR39210">
    <property type="entry name" value="HEPARIN-SULFATE LYASE"/>
    <property type="match status" value="1"/>
</dbReference>
<dbReference type="Gene3D" id="2.70.98.70">
    <property type="match status" value="1"/>
</dbReference>
<dbReference type="SUPFAM" id="SSF49344">
    <property type="entry name" value="CBD9-like"/>
    <property type="match status" value="1"/>
</dbReference>
<sequence>MRARGKRSFIYLGVLAMLAGVLPIYPPTAAQAEGGNDMNQLSVEAEPIDLYADKWLVAPETSSAPTIDGQLVEPLWSGAAAADDFRTAYYAAATEHPAAYKVTYDDDYLYLGGTLDAAEADALARIEVVIAVPSGERGVHYVAPLVVDSSDTTTGTTYWFRTLESSFVNTGRQTISGANYQIGVAGGTMTVEAAIPLAAIAPTGVSAGTEWRFNIVHIAKTNTSPLSSWIPIRHSERWDRGNGSPVRYHGDLVGEGRFGSLFFGQMPASLLPQPTAAVDTTGWMPGNPLLRYTSYTEKELTFDRESWPAETADYRLQWKTPEGEWEGVNLLSSDGDASTYTLRFEHPAAKAFGLYQLRVTAVPAAATTGHTATLLFEREALIRSGVSIQPAMEPVPPSATVTWAAPSAQVLATMALIPDQPGYRYVGLPEMPELYPDGLYTLSTDGHSMVATKTSTVYPNAAFPETEAIEVIGPAGLPVEIPYYEDSEGKRYPLTGHLWYLQKSRAVSNTATIANTDPLGAARLLYAFAEKYRNYNPTVDQAWYYDSLERHNGPPYSYWGGMWYRWFGSDLSSLAPLMRAYAEVSKTNAFDVLSTELGVDVEQVLQEEMFDPSIDYILSYPLGLGNLSYTNWNGMIEYGKALGEPDFIHRAVEAMETFMSGLFLSDGFWQEVSLSYHNELISGIKSASDKLKGWSDPVGYVSPRTGKRLDNLDMEQEYPVISKALQMKNRVVYPDGKFYPINDTWAYVQSTAAPGLGPLLLPSAGIGRLAGGTGSGQTQLYTTFAPNYKSHYHYSPLNLNLYAAGQELLPDLGYTFNTFYRWFSLSTMGHNTVVVNSRNAQAGGEALHGGDIRSFVSENGSFQAMRASYEQAYPETDAYNREPWFVPFADGDGAEGYALDLFRVSGGSRHEYTLQGDANRDAEFVTSLPVTEYGPYLLPPGTEVVQPVANNDSGSAEGHYPGYIYVRDVQEVELPQDRYELTLNTYDAGGGSKLRITGLLEAGTNELYLGRSPSLRAARLNGRSYDNNDEAVKYTMPKMVHRRDGTNLESKFVTVMEPYRAEQSPRIEWSERLQPDQAPAGAIAVRIVYGDTTDLLLSNPDHPDQPMTIGDVTMVGQMGLIRLINGAVREMSLVGGTLLSKGSISITGSGTTTGEVESTQRMADGDPYDALITADTVGTEAIGQYAVVTHPDGKTRGFRIGGVEPLTGGKTALMLAEEDPGFTILPDGSSMQTTHPSKRWTGAHIFEIVNVMRQSGLTGSAELGDATVTGTVNNPEGAPLAGAHVRLAGNTSISAVTDANGGFVLEQVPAGVQRVTASKAGYIMTVSGTVAAVSNATVHVGVTMAGRTPPLLSLAPGYVAKSGAEVQATSTTDGTVYLVPSGTVRNQAAIEAAAVTVGGVVYGVSATVTADVYALLDTSGMLPGAYIGYAIDTKGQISTGSELWLTGDHQPYIDNGDASIRQTGAWSEPAGASYYGGSAVQSRQIGDMIEIPFYGSRAKVRSLVGTSRGLADVYIDGQFAQRIDMYSASVKYRHPVYDTGPLAPGPHTIRLVVTGEQNELATNRLVSFDVLEVMMEGPEVVLTSGNAVAAGAAVTAVSNRAGNLYLVPQATAPDRAAIEAAGTGANGRTAAVTADVYAPLDTTGLATGFYRLHAVDAAGLVSEPIRIAVIDTVSQSAVIDEEDAAVAYSGAWVTAAGSASYGGTSKRSSTQGHSVEIAFYGSGASVLALVGTSRGMAAVYIDGQFVERIDMYSANVKYQHPVYSTGTLPAGPHVLRLVVTGERRAEATGYHVSFDALTVQP</sequence>
<dbReference type="InterPro" id="IPR008929">
    <property type="entry name" value="Chondroitin_lyas"/>
</dbReference>
<accession>A0A5C4SX43</accession>
<dbReference type="Gene3D" id="2.60.120.260">
    <property type="entry name" value="Galactose-binding domain-like"/>
    <property type="match status" value="2"/>
</dbReference>
<evidence type="ECO:0000256" key="1">
    <source>
        <dbReference type="ARBA" id="ARBA00004418"/>
    </source>
</evidence>
<dbReference type="PANTHER" id="PTHR39210:SF1">
    <property type="entry name" value="HEPARIN-SULFATE LYASE"/>
    <property type="match status" value="1"/>
</dbReference>
<comment type="subcellular location">
    <subcellularLocation>
        <location evidence="1">Periplasm</location>
    </subcellularLocation>
</comment>
<dbReference type="GO" id="GO:0042597">
    <property type="term" value="C:periplasmic space"/>
    <property type="evidence" value="ECO:0007669"/>
    <property type="project" value="UniProtKB-SubCell"/>
</dbReference>
<evidence type="ECO:0000259" key="5">
    <source>
        <dbReference type="Pfam" id="PF07940"/>
    </source>
</evidence>
<dbReference type="OrthoDB" id="9786766at2"/>
<reference evidence="6 7" key="1">
    <citation type="submission" date="2019-05" db="EMBL/GenBank/DDBJ databases">
        <title>We sequenced the genome of Paenibacillus hemerocallicola KCTC 33185 for further insight into its adaptation and study the phylogeny of Paenibacillus.</title>
        <authorList>
            <person name="Narsing Rao M.P."/>
        </authorList>
    </citation>
    <scope>NUCLEOTIDE SEQUENCE [LARGE SCALE GENOMIC DNA]</scope>
    <source>
        <strain evidence="6 7">KCTC 33185</strain>
    </source>
</reference>
<dbReference type="Gene3D" id="2.60.40.1120">
    <property type="entry name" value="Carboxypeptidase-like, regulatory domain"/>
    <property type="match status" value="1"/>
</dbReference>
<dbReference type="SUPFAM" id="SSF49452">
    <property type="entry name" value="Starch-binding domain-like"/>
    <property type="match status" value="1"/>
</dbReference>